<comment type="similarity">
    <text evidence="1 13">Belongs to the DapB family.</text>
</comment>
<dbReference type="Gene3D" id="3.30.360.10">
    <property type="entry name" value="Dihydrodipicolinate Reductase, domain 2"/>
    <property type="match status" value="1"/>
</dbReference>
<name>A0ABW2L3Z6_9BACT</name>
<keyword evidence="17" id="KW-1185">Reference proteome</keyword>
<dbReference type="EMBL" id="JBHTBS010000003">
    <property type="protein sequence ID" value="MFC7337081.1"/>
    <property type="molecule type" value="Genomic_DNA"/>
</dbReference>
<sequence length="245" mass="26492">MINILVTGESGRMGQAIIAAIEANPDASLASTHDAGQDLTAAIAKADTAIDFTIHSFTRDVLDAALKSGTRLVIGTTGHTDEERAAIVEASKSIPIVWAANYSVGVNTLFWLTRKAAQVLKQETFDIEVVEMHHRHKIDAPSGTARRLLEILNEETGTTYEDDIKHGRFGITGARTQREIGMHTLRGGDVVGDHTVMFAADGERVELTHKASSRMTFASGAVRAAVWLAEKPAGLYDMQDVLDLK</sequence>
<evidence type="ECO:0000256" key="10">
    <source>
        <dbReference type="ARBA" id="ARBA00038983"/>
    </source>
</evidence>
<evidence type="ECO:0000256" key="9">
    <source>
        <dbReference type="ARBA" id="ARBA00037922"/>
    </source>
</evidence>
<evidence type="ECO:0000256" key="1">
    <source>
        <dbReference type="ARBA" id="ARBA00006642"/>
    </source>
</evidence>
<dbReference type="EC" id="1.17.1.8" evidence="10 13"/>
<feature type="binding site" evidence="13">
    <location>
        <begin position="143"/>
        <end position="144"/>
    </location>
    <ligand>
        <name>(S)-2,3,4,5-tetrahydrodipicolinate</name>
        <dbReference type="ChEBI" id="CHEBI:16845"/>
    </ligand>
</feature>
<dbReference type="RefSeq" id="WP_379711057.1">
    <property type="nucleotide sequence ID" value="NZ_JBHTBS010000003.1"/>
</dbReference>
<dbReference type="Proteomes" id="UP001596472">
    <property type="component" value="Unassembled WGS sequence"/>
</dbReference>
<organism evidence="16 17">
    <name type="scientific">Haloferula chungangensis</name>
    <dbReference type="NCBI Taxonomy" id="1048331"/>
    <lineage>
        <taxon>Bacteria</taxon>
        <taxon>Pseudomonadati</taxon>
        <taxon>Verrucomicrobiota</taxon>
        <taxon>Verrucomicrobiia</taxon>
        <taxon>Verrucomicrobiales</taxon>
        <taxon>Verrucomicrobiaceae</taxon>
        <taxon>Haloferula</taxon>
    </lineage>
</organism>
<dbReference type="PIRSF" id="PIRSF000161">
    <property type="entry name" value="DHPR"/>
    <property type="match status" value="1"/>
</dbReference>
<accession>A0ABW2L3Z6</accession>
<dbReference type="CDD" id="cd02274">
    <property type="entry name" value="DHDPR_N"/>
    <property type="match status" value="1"/>
</dbReference>
<comment type="subunit">
    <text evidence="13">Homotetramer.</text>
</comment>
<keyword evidence="5 13" id="KW-0220">Diaminopimelate biosynthesis</keyword>
<evidence type="ECO:0000256" key="3">
    <source>
        <dbReference type="ARBA" id="ARBA00022605"/>
    </source>
</evidence>
<feature type="active site" description="Proton donor/acceptor" evidence="13">
    <location>
        <position position="133"/>
    </location>
</feature>
<evidence type="ECO:0000256" key="6">
    <source>
        <dbReference type="ARBA" id="ARBA00023002"/>
    </source>
</evidence>
<dbReference type="PROSITE" id="PS01298">
    <property type="entry name" value="DAPB"/>
    <property type="match status" value="1"/>
</dbReference>
<feature type="binding site" evidence="13">
    <location>
        <begin position="8"/>
        <end position="13"/>
    </location>
    <ligand>
        <name>NAD(+)</name>
        <dbReference type="ChEBI" id="CHEBI:57540"/>
    </ligand>
</feature>
<keyword evidence="3 13" id="KW-0028">Amino-acid biosynthesis</keyword>
<evidence type="ECO:0000256" key="5">
    <source>
        <dbReference type="ARBA" id="ARBA00022915"/>
    </source>
</evidence>
<evidence type="ECO:0000256" key="8">
    <source>
        <dbReference type="ARBA" id="ARBA00023154"/>
    </source>
</evidence>
<dbReference type="Gene3D" id="3.40.50.720">
    <property type="entry name" value="NAD(P)-binding Rossmann-like Domain"/>
    <property type="match status" value="1"/>
</dbReference>
<reference evidence="17" key="1">
    <citation type="journal article" date="2019" name="Int. J. Syst. Evol. Microbiol.">
        <title>The Global Catalogue of Microorganisms (GCM) 10K type strain sequencing project: providing services to taxonomists for standard genome sequencing and annotation.</title>
        <authorList>
            <consortium name="The Broad Institute Genomics Platform"/>
            <consortium name="The Broad Institute Genome Sequencing Center for Infectious Disease"/>
            <person name="Wu L."/>
            <person name="Ma J."/>
        </authorList>
    </citation>
    <scope>NUCLEOTIDE SEQUENCE [LARGE SCALE GENOMIC DNA]</scope>
    <source>
        <strain evidence="17">CGMCC 4.1467</strain>
    </source>
</reference>
<keyword evidence="7 13" id="KW-0520">NAD</keyword>
<feature type="active site" description="Proton donor" evidence="13">
    <location>
        <position position="137"/>
    </location>
</feature>
<feature type="domain" description="Dihydrodipicolinate reductase C-terminal" evidence="15">
    <location>
        <begin position="105"/>
        <end position="242"/>
    </location>
</feature>
<evidence type="ECO:0000259" key="15">
    <source>
        <dbReference type="Pfam" id="PF05173"/>
    </source>
</evidence>
<evidence type="ECO:0000313" key="16">
    <source>
        <dbReference type="EMBL" id="MFC7337081.1"/>
    </source>
</evidence>
<dbReference type="HAMAP" id="MF_00102">
    <property type="entry name" value="DapB"/>
    <property type="match status" value="1"/>
</dbReference>
<evidence type="ECO:0000259" key="14">
    <source>
        <dbReference type="Pfam" id="PF01113"/>
    </source>
</evidence>
<dbReference type="InterPro" id="IPR022664">
    <property type="entry name" value="DapB_N_CS"/>
</dbReference>
<comment type="caution">
    <text evidence="13">Lacks conserved residue(s) required for the propagation of feature annotation.</text>
</comment>
<proteinExistence type="inferred from homology"/>
<evidence type="ECO:0000256" key="13">
    <source>
        <dbReference type="HAMAP-Rule" id="MF_00102"/>
    </source>
</evidence>
<keyword evidence="2 13" id="KW-0963">Cytoplasm</keyword>
<evidence type="ECO:0000256" key="7">
    <source>
        <dbReference type="ARBA" id="ARBA00023027"/>
    </source>
</evidence>
<evidence type="ECO:0000256" key="2">
    <source>
        <dbReference type="ARBA" id="ARBA00022490"/>
    </source>
</evidence>
<dbReference type="Pfam" id="PF05173">
    <property type="entry name" value="DapB_C"/>
    <property type="match status" value="1"/>
</dbReference>
<keyword evidence="6 13" id="KW-0560">Oxidoreductase</keyword>
<dbReference type="InterPro" id="IPR000846">
    <property type="entry name" value="DapB_N"/>
</dbReference>
<comment type="catalytic activity">
    <reaction evidence="11 13">
        <text>(S)-2,3,4,5-tetrahydrodipicolinate + NADP(+) + H2O = (2S,4S)-4-hydroxy-2,3,4,5-tetrahydrodipicolinate + NADPH + H(+)</text>
        <dbReference type="Rhea" id="RHEA:35331"/>
        <dbReference type="ChEBI" id="CHEBI:15377"/>
        <dbReference type="ChEBI" id="CHEBI:15378"/>
        <dbReference type="ChEBI" id="CHEBI:16845"/>
        <dbReference type="ChEBI" id="CHEBI:57783"/>
        <dbReference type="ChEBI" id="CHEBI:58349"/>
        <dbReference type="ChEBI" id="CHEBI:67139"/>
        <dbReference type="EC" id="1.17.1.8"/>
    </reaction>
</comment>
<comment type="pathway">
    <text evidence="9 13">Amino-acid biosynthesis; L-lysine biosynthesis via DAP pathway; (S)-tetrahydrodipicolinate from L-aspartate: step 4/4.</text>
</comment>
<feature type="domain" description="Dihydrodipicolinate reductase N-terminal" evidence="14">
    <location>
        <begin position="2"/>
        <end position="102"/>
    </location>
</feature>
<dbReference type="InterPro" id="IPR036291">
    <property type="entry name" value="NAD(P)-bd_dom_sf"/>
</dbReference>
<keyword evidence="8 13" id="KW-0457">Lysine biosynthesis</keyword>
<comment type="caution">
    <text evidence="13">Was originally thought to be a dihydrodipicolinate reductase (DHDPR), catalyzing the conversion of dihydrodipicolinate to tetrahydrodipicolinate. However, it was shown in E.coli that the substrate of the enzymatic reaction is not dihydrodipicolinate (DHDP) but in fact (2S,4S)-4-hydroxy-2,3,4,5-tetrahydrodipicolinic acid (HTPA), the product released by the DapA-catalyzed reaction.</text>
</comment>
<feature type="binding site" evidence="13">
    <location>
        <position position="134"/>
    </location>
    <ligand>
        <name>(S)-2,3,4,5-tetrahydrodipicolinate</name>
        <dbReference type="ChEBI" id="CHEBI:16845"/>
    </ligand>
</feature>
<dbReference type="InterPro" id="IPR023940">
    <property type="entry name" value="DHDPR_bac"/>
</dbReference>
<evidence type="ECO:0000256" key="4">
    <source>
        <dbReference type="ARBA" id="ARBA00022857"/>
    </source>
</evidence>
<dbReference type="PANTHER" id="PTHR20836">
    <property type="entry name" value="DIHYDRODIPICOLINATE REDUCTASE"/>
    <property type="match status" value="1"/>
</dbReference>
<dbReference type="InterPro" id="IPR022663">
    <property type="entry name" value="DapB_C"/>
</dbReference>
<keyword evidence="4 13" id="KW-0521">NADP</keyword>
<comment type="caution">
    <text evidence="16">The sequence shown here is derived from an EMBL/GenBank/DDBJ whole genome shotgun (WGS) entry which is preliminary data.</text>
</comment>
<comment type="subcellular location">
    <subcellularLocation>
        <location evidence="13">Cytoplasm</location>
    </subcellularLocation>
</comment>
<dbReference type="SUPFAM" id="SSF55347">
    <property type="entry name" value="Glyceraldehyde-3-phosphate dehydrogenase-like, C-terminal domain"/>
    <property type="match status" value="1"/>
</dbReference>
<dbReference type="NCBIfam" id="TIGR00036">
    <property type="entry name" value="dapB"/>
    <property type="match status" value="1"/>
</dbReference>
<gene>
    <name evidence="13 16" type="primary">dapB</name>
    <name evidence="16" type="ORF">ACFQY0_07825</name>
</gene>
<feature type="binding site" evidence="13">
    <location>
        <begin position="75"/>
        <end position="77"/>
    </location>
    <ligand>
        <name>NAD(+)</name>
        <dbReference type="ChEBI" id="CHEBI:57540"/>
    </ligand>
</feature>
<comment type="catalytic activity">
    <reaction evidence="12 13">
        <text>(S)-2,3,4,5-tetrahydrodipicolinate + NAD(+) + H2O = (2S,4S)-4-hydroxy-2,3,4,5-tetrahydrodipicolinate + NADH + H(+)</text>
        <dbReference type="Rhea" id="RHEA:35323"/>
        <dbReference type="ChEBI" id="CHEBI:15377"/>
        <dbReference type="ChEBI" id="CHEBI:15378"/>
        <dbReference type="ChEBI" id="CHEBI:16845"/>
        <dbReference type="ChEBI" id="CHEBI:57540"/>
        <dbReference type="ChEBI" id="CHEBI:57945"/>
        <dbReference type="ChEBI" id="CHEBI:67139"/>
        <dbReference type="EC" id="1.17.1.8"/>
    </reaction>
</comment>
<evidence type="ECO:0000313" key="17">
    <source>
        <dbReference type="Proteomes" id="UP001596472"/>
    </source>
</evidence>
<protein>
    <recommendedName>
        <fullName evidence="10 13">4-hydroxy-tetrahydrodipicolinate reductase</fullName>
        <shortName evidence="13">HTPA reductase</shortName>
        <ecNumber evidence="10 13">1.17.1.8</ecNumber>
    </recommendedName>
</protein>
<evidence type="ECO:0000256" key="11">
    <source>
        <dbReference type="ARBA" id="ARBA00049080"/>
    </source>
</evidence>
<dbReference type="SUPFAM" id="SSF51735">
    <property type="entry name" value="NAD(P)-binding Rossmann-fold domains"/>
    <property type="match status" value="1"/>
</dbReference>
<comment type="function">
    <text evidence="13">Catalyzes the conversion of 4-hydroxy-tetrahydrodipicolinate (HTPA) to tetrahydrodipicolinate.</text>
</comment>
<dbReference type="GO" id="GO:0008839">
    <property type="term" value="F:4-hydroxy-tetrahydrodipicolinate reductase"/>
    <property type="evidence" value="ECO:0007669"/>
    <property type="project" value="UniProtKB-EC"/>
</dbReference>
<feature type="binding site" evidence="13">
    <location>
        <begin position="99"/>
        <end position="102"/>
    </location>
    <ligand>
        <name>NAD(+)</name>
        <dbReference type="ChEBI" id="CHEBI:57540"/>
    </ligand>
</feature>
<dbReference type="PANTHER" id="PTHR20836:SF0">
    <property type="entry name" value="4-HYDROXY-TETRAHYDRODIPICOLINATE REDUCTASE 1, CHLOROPLASTIC-RELATED"/>
    <property type="match status" value="1"/>
</dbReference>
<evidence type="ECO:0000256" key="12">
    <source>
        <dbReference type="ARBA" id="ARBA00049396"/>
    </source>
</evidence>
<dbReference type="Pfam" id="PF01113">
    <property type="entry name" value="DapB_N"/>
    <property type="match status" value="1"/>
</dbReference>